<evidence type="ECO:0000313" key="3">
    <source>
        <dbReference type="Proteomes" id="UP001302321"/>
    </source>
</evidence>
<keyword evidence="3" id="KW-1185">Reference proteome</keyword>
<feature type="chain" id="PRO_5043013809" evidence="1">
    <location>
        <begin position="21"/>
        <end position="236"/>
    </location>
</feature>
<dbReference type="PANTHER" id="PTHR28022:SF1">
    <property type="entry name" value="GPI MANNOSYLTRANSFERASE 2 SUBUNIT PGA1"/>
    <property type="match status" value="1"/>
</dbReference>
<protein>
    <submittedName>
        <fullName evidence="2">Uncharacterized protein</fullName>
    </submittedName>
</protein>
<keyword evidence="1" id="KW-0732">Signal</keyword>
<dbReference type="GO" id="GO:0031501">
    <property type="term" value="C:mannosyltransferase complex"/>
    <property type="evidence" value="ECO:0007669"/>
    <property type="project" value="TreeGrafter"/>
</dbReference>
<evidence type="ECO:0000256" key="1">
    <source>
        <dbReference type="SAM" id="SignalP"/>
    </source>
</evidence>
<proteinExistence type="predicted"/>
<reference evidence="2" key="2">
    <citation type="submission" date="2023-05" db="EMBL/GenBank/DDBJ databases">
        <authorList>
            <consortium name="Lawrence Berkeley National Laboratory"/>
            <person name="Steindorff A."/>
            <person name="Hensen N."/>
            <person name="Bonometti L."/>
            <person name="Westerberg I."/>
            <person name="Brannstrom I.O."/>
            <person name="Guillou S."/>
            <person name="Cros-Aarteil S."/>
            <person name="Calhoun S."/>
            <person name="Haridas S."/>
            <person name="Kuo A."/>
            <person name="Mondo S."/>
            <person name="Pangilinan J."/>
            <person name="Riley R."/>
            <person name="Labutti K."/>
            <person name="Andreopoulos B."/>
            <person name="Lipzen A."/>
            <person name="Chen C."/>
            <person name="Yanf M."/>
            <person name="Daum C."/>
            <person name="Ng V."/>
            <person name="Clum A."/>
            <person name="Ohm R."/>
            <person name="Martin F."/>
            <person name="Silar P."/>
            <person name="Natvig D."/>
            <person name="Lalanne C."/>
            <person name="Gautier V."/>
            <person name="Ament-Velasquez S.L."/>
            <person name="Kruys A."/>
            <person name="Hutchinson M.I."/>
            <person name="Powell A.J."/>
            <person name="Barry K."/>
            <person name="Miller A.N."/>
            <person name="Grigoriev I.V."/>
            <person name="Debuchy R."/>
            <person name="Gladieux P."/>
            <person name="Thoren M.H."/>
            <person name="Johannesson H."/>
        </authorList>
    </citation>
    <scope>NUCLEOTIDE SEQUENCE</scope>
    <source>
        <strain evidence="2">CBS 892.96</strain>
    </source>
</reference>
<dbReference type="EMBL" id="MU866090">
    <property type="protein sequence ID" value="KAK4181155.1"/>
    <property type="molecule type" value="Genomic_DNA"/>
</dbReference>
<dbReference type="PANTHER" id="PTHR28022">
    <property type="entry name" value="GPI MANNOSYLTRANSFERASE 2 SUBUNIT PGA1"/>
    <property type="match status" value="1"/>
</dbReference>
<reference evidence="2" key="1">
    <citation type="journal article" date="2023" name="Mol. Phylogenet. Evol.">
        <title>Genome-scale phylogeny and comparative genomics of the fungal order Sordariales.</title>
        <authorList>
            <person name="Hensen N."/>
            <person name="Bonometti L."/>
            <person name="Westerberg I."/>
            <person name="Brannstrom I.O."/>
            <person name="Guillou S."/>
            <person name="Cros-Aarteil S."/>
            <person name="Calhoun S."/>
            <person name="Haridas S."/>
            <person name="Kuo A."/>
            <person name="Mondo S."/>
            <person name="Pangilinan J."/>
            <person name="Riley R."/>
            <person name="LaButti K."/>
            <person name="Andreopoulos B."/>
            <person name="Lipzen A."/>
            <person name="Chen C."/>
            <person name="Yan M."/>
            <person name="Daum C."/>
            <person name="Ng V."/>
            <person name="Clum A."/>
            <person name="Steindorff A."/>
            <person name="Ohm R.A."/>
            <person name="Martin F."/>
            <person name="Silar P."/>
            <person name="Natvig D.O."/>
            <person name="Lalanne C."/>
            <person name="Gautier V."/>
            <person name="Ament-Velasquez S.L."/>
            <person name="Kruys A."/>
            <person name="Hutchinson M.I."/>
            <person name="Powell A.J."/>
            <person name="Barry K."/>
            <person name="Miller A.N."/>
            <person name="Grigoriev I.V."/>
            <person name="Debuchy R."/>
            <person name="Gladieux P."/>
            <person name="Hiltunen Thoren M."/>
            <person name="Johannesson H."/>
        </authorList>
    </citation>
    <scope>NUCLEOTIDE SEQUENCE</scope>
    <source>
        <strain evidence="2">CBS 892.96</strain>
    </source>
</reference>
<dbReference type="Proteomes" id="UP001302321">
    <property type="component" value="Unassembled WGS sequence"/>
</dbReference>
<accession>A0AAN6WFX9</accession>
<organism evidence="2 3">
    <name type="scientific">Triangularia setosa</name>
    <dbReference type="NCBI Taxonomy" id="2587417"/>
    <lineage>
        <taxon>Eukaryota</taxon>
        <taxon>Fungi</taxon>
        <taxon>Dikarya</taxon>
        <taxon>Ascomycota</taxon>
        <taxon>Pezizomycotina</taxon>
        <taxon>Sordariomycetes</taxon>
        <taxon>Sordariomycetidae</taxon>
        <taxon>Sordariales</taxon>
        <taxon>Podosporaceae</taxon>
        <taxon>Triangularia</taxon>
    </lineage>
</organism>
<dbReference type="AlphaFoldDB" id="A0AAN6WFX9"/>
<dbReference type="Pfam" id="PF10333">
    <property type="entry name" value="Pga1"/>
    <property type="match status" value="1"/>
</dbReference>
<sequence>MKLFTILLTTLALLSSRIAANVEKTIFLAPPAVHIPSDDPSTISNLKLNRLTPIPINQSSLHTLVPVSFPTTSHPKGTESWFLLWDLTPSQRYEVRICWAATQPTSFDLDTFTTSEISAIPSFTPYINSLLQSSPPKDVDLKTPHSYLFLRILAAADFYTTNTTLMSHPPPVIADIILDPFLLNALPRSLAPTAGYIIAIAIASWFLAGSINKTFTGLLASCSHEMEKEEEKKKTQ</sequence>
<evidence type="ECO:0000313" key="2">
    <source>
        <dbReference type="EMBL" id="KAK4181155.1"/>
    </source>
</evidence>
<dbReference type="GO" id="GO:0006506">
    <property type="term" value="P:GPI anchor biosynthetic process"/>
    <property type="evidence" value="ECO:0007669"/>
    <property type="project" value="TreeGrafter"/>
</dbReference>
<dbReference type="InterPro" id="IPR019433">
    <property type="entry name" value="GPI_ManTrfase_II_coact_Pga1"/>
</dbReference>
<feature type="signal peptide" evidence="1">
    <location>
        <begin position="1"/>
        <end position="20"/>
    </location>
</feature>
<name>A0AAN6WFX9_9PEZI</name>
<gene>
    <name evidence="2" type="ORF">QBC36DRAFT_318745</name>
</gene>
<dbReference type="GO" id="GO:0005789">
    <property type="term" value="C:endoplasmic reticulum membrane"/>
    <property type="evidence" value="ECO:0007669"/>
    <property type="project" value="TreeGrafter"/>
</dbReference>
<comment type="caution">
    <text evidence="2">The sequence shown here is derived from an EMBL/GenBank/DDBJ whole genome shotgun (WGS) entry which is preliminary data.</text>
</comment>
<dbReference type="GO" id="GO:0000030">
    <property type="term" value="F:mannosyltransferase activity"/>
    <property type="evidence" value="ECO:0007669"/>
    <property type="project" value="TreeGrafter"/>
</dbReference>